<dbReference type="InterPro" id="IPR036291">
    <property type="entry name" value="NAD(P)-bd_dom_sf"/>
</dbReference>
<dbReference type="AlphaFoldDB" id="A0A327W852"/>
<dbReference type="Pfam" id="PF01370">
    <property type="entry name" value="Epimerase"/>
    <property type="match status" value="1"/>
</dbReference>
<keyword evidence="4" id="KW-1185">Reference proteome</keyword>
<comment type="caution">
    <text evidence="3">The sequence shown here is derived from an EMBL/GenBank/DDBJ whole genome shotgun (WGS) entry which is preliminary data.</text>
</comment>
<evidence type="ECO:0000313" key="3">
    <source>
        <dbReference type="EMBL" id="RAJ85814.1"/>
    </source>
</evidence>
<evidence type="ECO:0000313" key="4">
    <source>
        <dbReference type="Proteomes" id="UP000249819"/>
    </source>
</evidence>
<dbReference type="InterPro" id="IPR001509">
    <property type="entry name" value="Epimerase_deHydtase"/>
</dbReference>
<evidence type="ECO:0000256" key="1">
    <source>
        <dbReference type="ARBA" id="ARBA00007637"/>
    </source>
</evidence>
<proteinExistence type="inferred from homology"/>
<evidence type="ECO:0000259" key="2">
    <source>
        <dbReference type="Pfam" id="PF01370"/>
    </source>
</evidence>
<protein>
    <submittedName>
        <fullName evidence="3">dTDP-L-rhamnose 4-epimerase</fullName>
    </submittedName>
</protein>
<accession>A0A327W852</accession>
<comment type="similarity">
    <text evidence="1">Belongs to the NAD(P)-dependent epimerase/dehydratase family.</text>
</comment>
<name>A0A327W852_9BACT</name>
<dbReference type="EMBL" id="QLMA01000002">
    <property type="protein sequence ID" value="RAJ85814.1"/>
    <property type="molecule type" value="Genomic_DNA"/>
</dbReference>
<dbReference type="Gene3D" id="3.40.50.720">
    <property type="entry name" value="NAD(P)-binding Rossmann-like Domain"/>
    <property type="match status" value="1"/>
</dbReference>
<feature type="domain" description="NAD-dependent epimerase/dehydratase" evidence="2">
    <location>
        <begin position="25"/>
        <end position="307"/>
    </location>
</feature>
<dbReference type="SUPFAM" id="SSF51735">
    <property type="entry name" value="NAD(P)-binding Rossmann-fold domains"/>
    <property type="match status" value="1"/>
</dbReference>
<organism evidence="3 4">
    <name type="scientific">Chitinophaga dinghuensis</name>
    <dbReference type="NCBI Taxonomy" id="1539050"/>
    <lineage>
        <taxon>Bacteria</taxon>
        <taxon>Pseudomonadati</taxon>
        <taxon>Bacteroidota</taxon>
        <taxon>Chitinophagia</taxon>
        <taxon>Chitinophagales</taxon>
        <taxon>Chitinophagaceae</taxon>
        <taxon>Chitinophaga</taxon>
    </lineage>
</organism>
<dbReference type="Proteomes" id="UP000249819">
    <property type="component" value="Unassembled WGS sequence"/>
</dbReference>
<dbReference type="PANTHER" id="PTHR43000">
    <property type="entry name" value="DTDP-D-GLUCOSE 4,6-DEHYDRATASE-RELATED"/>
    <property type="match status" value="1"/>
</dbReference>
<gene>
    <name evidence="3" type="ORF">CLV59_102519</name>
</gene>
<reference evidence="3 4" key="1">
    <citation type="submission" date="2018-06" db="EMBL/GenBank/DDBJ databases">
        <title>Genomic Encyclopedia of Archaeal and Bacterial Type Strains, Phase II (KMG-II): from individual species to whole genera.</title>
        <authorList>
            <person name="Goeker M."/>
        </authorList>
    </citation>
    <scope>NUCLEOTIDE SEQUENCE [LARGE SCALE GENOMIC DNA]</scope>
    <source>
        <strain evidence="3 4">DSM 29821</strain>
    </source>
</reference>
<sequence>MGVKCFEIVAISKPKKDKQYQMKKILITGGAGFIGSNLCLQLLKKNYQITVLDNLSPQIHGHDPIITSALYQSIAGKVNFIHGSVTEAADIARAIADNEIIVHFAAETGTGQSMYQIEKYADVNIRGTAVLLDHLANNPHSVKRIVVASSRAIYGEGKYYSPELKKHVYPLSRQSADMEAEEFEVKWPGTTHLEVTATDEDAIIHPISIYGITKQNQEQLVMTFCESMGLEGVAFRYQNVYGPGQSLSNPYTGILSIFSTLIKNGKSINIFEDGKESRDFVFINDVVNATILGIEHPAAANQVFNVGTGVGTSVMQIADLLIKNYGTNVPVAISGKFRVGDIRHCYADLTKIKNLLGFAPAVGIEEGLKHFCEWVQTQEVKESAYDKSIQELKEKGLYK</sequence>